<proteinExistence type="predicted"/>
<dbReference type="PANTHER" id="PTHR31672">
    <property type="entry name" value="BNACNNG10540D PROTEIN"/>
    <property type="match status" value="1"/>
</dbReference>
<dbReference type="PROSITE" id="PS50181">
    <property type="entry name" value="FBOX"/>
    <property type="match status" value="1"/>
</dbReference>
<evidence type="ECO:0000259" key="1">
    <source>
        <dbReference type="PROSITE" id="PS50181"/>
    </source>
</evidence>
<protein>
    <recommendedName>
        <fullName evidence="1">F-box domain-containing protein</fullName>
    </recommendedName>
</protein>
<comment type="caution">
    <text evidence="2">The sequence shown here is derived from an EMBL/GenBank/DDBJ whole genome shotgun (WGS) entry which is preliminary data.</text>
</comment>
<sequence>MENLPGEILSNIFLRLLAKQLAQMRCVCKPWNALLSESSFVKSHLHHSVHHKDEILLFFSRAFSFYRSPFTAHPSRSPDVKLEPTSFISLPVNPQPEYTYGNIIGSVNGLICFYYGPVSLPYVIYIWNPSLSVVLTLPPCSLPLGDFLTKNHFRFGYDPKTDDYKIVKC</sequence>
<dbReference type="Pfam" id="PF08268">
    <property type="entry name" value="FBA_3"/>
    <property type="match status" value="1"/>
</dbReference>
<dbReference type="EMBL" id="CAKMRJ010003334">
    <property type="protein sequence ID" value="CAH1430867.1"/>
    <property type="molecule type" value="Genomic_DNA"/>
</dbReference>
<keyword evidence="3" id="KW-1185">Reference proteome</keyword>
<feature type="domain" description="F-box" evidence="1">
    <location>
        <begin position="1"/>
        <end position="44"/>
    </location>
</feature>
<dbReference type="InterPro" id="IPR001810">
    <property type="entry name" value="F-box_dom"/>
</dbReference>
<reference evidence="2 3" key="1">
    <citation type="submission" date="2022-01" db="EMBL/GenBank/DDBJ databases">
        <authorList>
            <person name="Xiong W."/>
            <person name="Schranz E."/>
        </authorList>
    </citation>
    <scope>NUCLEOTIDE SEQUENCE [LARGE SCALE GENOMIC DNA]</scope>
</reference>
<dbReference type="SMART" id="SM00256">
    <property type="entry name" value="FBOX"/>
    <property type="match status" value="1"/>
</dbReference>
<dbReference type="InterPro" id="IPR013187">
    <property type="entry name" value="F-box-assoc_dom_typ3"/>
</dbReference>
<dbReference type="InterPro" id="IPR050796">
    <property type="entry name" value="SCF_F-box_component"/>
</dbReference>
<accession>A0AAU9MWG4</accession>
<dbReference type="Gene3D" id="1.20.1280.50">
    <property type="match status" value="1"/>
</dbReference>
<dbReference type="AlphaFoldDB" id="A0AAU9MWG4"/>
<dbReference type="PANTHER" id="PTHR31672:SF13">
    <property type="entry name" value="F-BOX PROTEIN CPR30-LIKE"/>
    <property type="match status" value="1"/>
</dbReference>
<evidence type="ECO:0000313" key="3">
    <source>
        <dbReference type="Proteomes" id="UP001157418"/>
    </source>
</evidence>
<organism evidence="2 3">
    <name type="scientific">Lactuca virosa</name>
    <dbReference type="NCBI Taxonomy" id="75947"/>
    <lineage>
        <taxon>Eukaryota</taxon>
        <taxon>Viridiplantae</taxon>
        <taxon>Streptophyta</taxon>
        <taxon>Embryophyta</taxon>
        <taxon>Tracheophyta</taxon>
        <taxon>Spermatophyta</taxon>
        <taxon>Magnoliopsida</taxon>
        <taxon>eudicotyledons</taxon>
        <taxon>Gunneridae</taxon>
        <taxon>Pentapetalae</taxon>
        <taxon>asterids</taxon>
        <taxon>campanulids</taxon>
        <taxon>Asterales</taxon>
        <taxon>Asteraceae</taxon>
        <taxon>Cichorioideae</taxon>
        <taxon>Cichorieae</taxon>
        <taxon>Lactucinae</taxon>
        <taxon>Lactuca</taxon>
    </lineage>
</organism>
<dbReference type="InterPro" id="IPR036047">
    <property type="entry name" value="F-box-like_dom_sf"/>
</dbReference>
<dbReference type="SUPFAM" id="SSF81383">
    <property type="entry name" value="F-box domain"/>
    <property type="match status" value="1"/>
</dbReference>
<gene>
    <name evidence="2" type="ORF">LVIROSA_LOCUS17613</name>
</gene>
<dbReference type="Proteomes" id="UP001157418">
    <property type="component" value="Unassembled WGS sequence"/>
</dbReference>
<name>A0AAU9MWG4_9ASTR</name>
<dbReference type="Pfam" id="PF12937">
    <property type="entry name" value="F-box-like"/>
    <property type="match status" value="1"/>
</dbReference>
<evidence type="ECO:0000313" key="2">
    <source>
        <dbReference type="EMBL" id="CAH1430867.1"/>
    </source>
</evidence>